<proteinExistence type="predicted"/>
<dbReference type="Proteomes" id="UP000255163">
    <property type="component" value="Unassembled WGS sequence"/>
</dbReference>
<accession>A0A376FE68</accession>
<evidence type="ECO:0000256" key="1">
    <source>
        <dbReference type="SAM" id="MobiDB-lite"/>
    </source>
</evidence>
<evidence type="ECO:0000313" key="3">
    <source>
        <dbReference type="Proteomes" id="UP000255163"/>
    </source>
</evidence>
<reference evidence="2 3" key="1">
    <citation type="submission" date="2018-06" db="EMBL/GenBank/DDBJ databases">
        <authorList>
            <consortium name="Pathogen Informatics"/>
            <person name="Doyle S."/>
        </authorList>
    </citation>
    <scope>NUCLEOTIDE SEQUENCE [LARGE SCALE GENOMIC DNA]</scope>
    <source>
        <strain evidence="2 3">NCTC12123</strain>
    </source>
</reference>
<sequence length="104" mass="11954">MGRSQTEKVNLTKLGAVYSVKRKGHEAPSSTLTSVTVRFTHTHDNHQRTLLEDFCGERFPLGYQVRRLSLPKLALYEPSLHGNPDRKRSRNIYGDLHHLDREVS</sequence>
<gene>
    <name evidence="2" type="ORF">NCTC12123_03240</name>
</gene>
<organism evidence="2 3">
    <name type="scientific">Enterobacter asburiae</name>
    <dbReference type="NCBI Taxonomy" id="61645"/>
    <lineage>
        <taxon>Bacteria</taxon>
        <taxon>Pseudomonadati</taxon>
        <taxon>Pseudomonadota</taxon>
        <taxon>Gammaproteobacteria</taxon>
        <taxon>Enterobacterales</taxon>
        <taxon>Enterobacteriaceae</taxon>
        <taxon>Enterobacter</taxon>
        <taxon>Enterobacter cloacae complex</taxon>
    </lineage>
</organism>
<evidence type="ECO:0000313" key="2">
    <source>
        <dbReference type="EMBL" id="STD22354.1"/>
    </source>
</evidence>
<dbReference type="EMBL" id="UFYI01000007">
    <property type="protein sequence ID" value="STD22354.1"/>
    <property type="molecule type" value="Genomic_DNA"/>
</dbReference>
<protein>
    <submittedName>
        <fullName evidence="2">Uncharacterized protein</fullName>
    </submittedName>
</protein>
<feature type="compositionally biased region" description="Basic and acidic residues" evidence="1">
    <location>
        <begin position="95"/>
        <end position="104"/>
    </location>
</feature>
<feature type="region of interest" description="Disordered" evidence="1">
    <location>
        <begin position="78"/>
        <end position="104"/>
    </location>
</feature>
<name>A0A376FE68_ENTAS</name>
<dbReference type="AlphaFoldDB" id="A0A376FE68"/>